<dbReference type="RefSeq" id="WP_129152518.1">
    <property type="nucleotide sequence ID" value="NZ_JBHSDO010000005.1"/>
</dbReference>
<dbReference type="OrthoDB" id="8732661at2"/>
<dbReference type="GO" id="GO:0009052">
    <property type="term" value="P:pentose-phosphate shunt, non-oxidative branch"/>
    <property type="evidence" value="ECO:0007669"/>
    <property type="project" value="UniProtKB-ARBA"/>
</dbReference>
<evidence type="ECO:0000256" key="2">
    <source>
        <dbReference type="ARBA" id="ARBA00001941"/>
    </source>
</evidence>
<dbReference type="Pfam" id="PF00456">
    <property type="entry name" value="Transketolase_N"/>
    <property type="match status" value="1"/>
</dbReference>
<feature type="binding site" evidence="14">
    <location>
        <position position="493"/>
    </location>
    <ligand>
        <name>substrate</name>
    </ligand>
</feature>
<evidence type="ECO:0000256" key="11">
    <source>
        <dbReference type="ARBA" id="ARBA00049473"/>
    </source>
</evidence>
<comment type="similarity">
    <text evidence="3">Belongs to the transketolase family.</text>
</comment>
<keyword evidence="7 16" id="KW-0479">Metal-binding</keyword>
<protein>
    <recommendedName>
        <fullName evidence="5 12">Transketolase</fullName>
        <ecNumber evidence="5 12">2.2.1.1</ecNumber>
    </recommendedName>
</protein>
<feature type="site" description="Important for catalytic activity" evidence="17">
    <location>
        <position position="283"/>
    </location>
</feature>
<dbReference type="InterPro" id="IPR055152">
    <property type="entry name" value="Transketolase-like_C_2"/>
</dbReference>
<dbReference type="GO" id="GO:0005829">
    <property type="term" value="C:cytosol"/>
    <property type="evidence" value="ECO:0007669"/>
    <property type="project" value="TreeGrafter"/>
</dbReference>
<dbReference type="Pfam" id="PF02779">
    <property type="entry name" value="Transket_pyr"/>
    <property type="match status" value="1"/>
</dbReference>
<dbReference type="GO" id="GO:0004802">
    <property type="term" value="F:transketolase activity"/>
    <property type="evidence" value="ECO:0007669"/>
    <property type="project" value="UniProtKB-UniRule"/>
</dbReference>
<feature type="binding site" evidence="15">
    <location>
        <position position="75"/>
    </location>
    <ligand>
        <name>thiamine diphosphate</name>
        <dbReference type="ChEBI" id="CHEBI:58937"/>
    </ligand>
</feature>
<evidence type="ECO:0000256" key="10">
    <source>
        <dbReference type="ARBA" id="ARBA00023052"/>
    </source>
</evidence>
<gene>
    <name evidence="19" type="primary">tkt</name>
    <name evidence="19" type="ORF">C7R54_21565</name>
</gene>
<feature type="binding site" evidence="15">
    <location>
        <position position="178"/>
    </location>
    <ligand>
        <name>thiamine diphosphate</name>
        <dbReference type="ChEBI" id="CHEBI:58937"/>
    </ligand>
</feature>
<evidence type="ECO:0000256" key="4">
    <source>
        <dbReference type="ARBA" id="ARBA00011738"/>
    </source>
</evidence>
<evidence type="ECO:0000256" key="12">
    <source>
        <dbReference type="NCBIfam" id="TIGR00232"/>
    </source>
</evidence>
<dbReference type="CDD" id="cd02012">
    <property type="entry name" value="TPP_TK"/>
    <property type="match status" value="1"/>
</dbReference>
<feature type="site" description="Important for catalytic activity" evidence="17">
    <location>
        <position position="35"/>
    </location>
</feature>
<feature type="active site" description="Proton donor" evidence="13">
    <location>
        <position position="432"/>
    </location>
</feature>
<evidence type="ECO:0000256" key="17">
    <source>
        <dbReference type="PIRSR" id="PIRSR605478-5"/>
    </source>
</evidence>
<dbReference type="PANTHER" id="PTHR43522">
    <property type="entry name" value="TRANSKETOLASE"/>
    <property type="match status" value="1"/>
</dbReference>
<dbReference type="EC" id="2.2.1.1" evidence="5 12"/>
<evidence type="ECO:0000256" key="8">
    <source>
        <dbReference type="ARBA" id="ARBA00022837"/>
    </source>
</evidence>
<evidence type="ECO:0000313" key="20">
    <source>
        <dbReference type="Proteomes" id="UP000290849"/>
    </source>
</evidence>
<dbReference type="InterPro" id="IPR009014">
    <property type="entry name" value="Transketo_C/PFOR_II"/>
</dbReference>
<dbReference type="SUPFAM" id="SSF52518">
    <property type="entry name" value="Thiamin diphosphate-binding fold (THDP-binding)"/>
    <property type="match status" value="2"/>
</dbReference>
<dbReference type="CDD" id="cd07033">
    <property type="entry name" value="TPP_PYR_DXS_TK_like"/>
    <property type="match status" value="1"/>
</dbReference>
<dbReference type="Proteomes" id="UP000290849">
    <property type="component" value="Unassembled WGS sequence"/>
</dbReference>
<feature type="binding site" evidence="16">
    <location>
        <position position="177"/>
    </location>
    <ligand>
        <name>Mg(2+)</name>
        <dbReference type="ChEBI" id="CHEBI:18420"/>
    </ligand>
</feature>
<evidence type="ECO:0000313" key="19">
    <source>
        <dbReference type="EMBL" id="RXN85103.1"/>
    </source>
</evidence>
<evidence type="ECO:0000256" key="5">
    <source>
        <dbReference type="ARBA" id="ARBA00013152"/>
    </source>
</evidence>
<feature type="binding site" evidence="14">
    <location>
        <position position="481"/>
    </location>
    <ligand>
        <name>substrate</name>
    </ligand>
</feature>
<keyword evidence="20" id="KW-1185">Reference proteome</keyword>
<dbReference type="InterPro" id="IPR029061">
    <property type="entry name" value="THDP-binding"/>
</dbReference>
<keyword evidence="8" id="KW-0106">Calcium</keyword>
<dbReference type="NCBIfam" id="TIGR00232">
    <property type="entry name" value="tktlase_bact"/>
    <property type="match status" value="1"/>
</dbReference>
<evidence type="ECO:0000256" key="9">
    <source>
        <dbReference type="ARBA" id="ARBA00022842"/>
    </source>
</evidence>
<feature type="binding site" evidence="16">
    <location>
        <position position="209"/>
    </location>
    <ligand>
        <name>Mg(2+)</name>
        <dbReference type="ChEBI" id="CHEBI:18420"/>
    </ligand>
</feature>
<dbReference type="InterPro" id="IPR005478">
    <property type="entry name" value="Transketolase_bac-like"/>
</dbReference>
<dbReference type="Gene3D" id="3.40.50.970">
    <property type="match status" value="2"/>
</dbReference>
<dbReference type="FunFam" id="3.40.50.970:FF:000004">
    <property type="entry name" value="Transketolase"/>
    <property type="match status" value="1"/>
</dbReference>
<evidence type="ECO:0000259" key="18">
    <source>
        <dbReference type="SMART" id="SM00861"/>
    </source>
</evidence>
<dbReference type="InterPro" id="IPR005475">
    <property type="entry name" value="Transketolase-like_Pyr-bd"/>
</dbReference>
<comment type="cofactor">
    <cofactor evidence="2">
        <name>Co(2+)</name>
        <dbReference type="ChEBI" id="CHEBI:48828"/>
    </cofactor>
</comment>
<feature type="binding site" evidence="14">
    <location>
        <position position="35"/>
    </location>
    <ligand>
        <name>substrate</name>
    </ligand>
</feature>
<dbReference type="PANTHER" id="PTHR43522:SF2">
    <property type="entry name" value="TRANSKETOLASE 1-RELATED"/>
    <property type="match status" value="1"/>
</dbReference>
<keyword evidence="10 15" id="KW-0786">Thiamine pyrophosphate</keyword>
<dbReference type="FunFam" id="3.40.50.920:FF:000003">
    <property type="entry name" value="Transketolase"/>
    <property type="match status" value="1"/>
</dbReference>
<comment type="cofactor">
    <cofactor evidence="1">
        <name>Ca(2+)</name>
        <dbReference type="ChEBI" id="CHEBI:29108"/>
    </cofactor>
</comment>
<feature type="binding site" evidence="15">
    <location>
        <position position="207"/>
    </location>
    <ligand>
        <name>thiamine diphosphate</name>
        <dbReference type="ChEBI" id="CHEBI:58937"/>
    </ligand>
</feature>
<feature type="domain" description="Transketolase-like pyrimidine-binding" evidence="18">
    <location>
        <begin position="373"/>
        <end position="545"/>
    </location>
</feature>
<feature type="binding site" evidence="15">
    <location>
        <position position="283"/>
    </location>
    <ligand>
        <name>thiamine diphosphate</name>
        <dbReference type="ChEBI" id="CHEBI:58937"/>
    </ligand>
</feature>
<proteinExistence type="inferred from homology"/>
<dbReference type="AlphaFoldDB" id="A0A4Q1HEM3"/>
<feature type="binding site" evidence="16">
    <location>
        <position position="207"/>
    </location>
    <ligand>
        <name>Mg(2+)</name>
        <dbReference type="ChEBI" id="CHEBI:18420"/>
    </ligand>
</feature>
<dbReference type="SMART" id="SM00861">
    <property type="entry name" value="Transket_pyr"/>
    <property type="match status" value="1"/>
</dbReference>
<comment type="catalytic activity">
    <reaction evidence="11">
        <text>D-sedoheptulose 7-phosphate + D-glyceraldehyde 3-phosphate = aldehydo-D-ribose 5-phosphate + D-xylulose 5-phosphate</text>
        <dbReference type="Rhea" id="RHEA:10508"/>
        <dbReference type="ChEBI" id="CHEBI:57483"/>
        <dbReference type="ChEBI" id="CHEBI:57737"/>
        <dbReference type="ChEBI" id="CHEBI:58273"/>
        <dbReference type="ChEBI" id="CHEBI:59776"/>
        <dbReference type="EC" id="2.2.1.1"/>
    </reaction>
</comment>
<feature type="binding site" evidence="14">
    <location>
        <position position="283"/>
    </location>
    <ligand>
        <name>substrate</name>
    </ligand>
</feature>
<comment type="cofactor">
    <cofactor evidence="16">
        <name>Mg(2+)</name>
        <dbReference type="ChEBI" id="CHEBI:18420"/>
    </cofactor>
    <text evidence="16">Binds 1 Mg(2+) ion per subunit. Can also utilize other divalent metal cations, such as Ca(2+), Mn(2+) and Co(2+).</text>
</comment>
<dbReference type="FunFam" id="3.40.50.970:FF:000003">
    <property type="entry name" value="Transketolase"/>
    <property type="match status" value="1"/>
</dbReference>
<dbReference type="InterPro" id="IPR033247">
    <property type="entry name" value="Transketolase_fam"/>
</dbReference>
<sequence>MNTSPSPPSDPLDLLAINTLRTLAMDAVQKANSGHPGTPMALAPVAYTLWSRYLRYDPAHPDWPNRDRFVLSAGHASMLLYGLLHLAGVVELDRHDQPTGQPAVSLDDIKQFRQLDSKTPGHPEYGLTTGVETTTGPLGQGCANSVGMALAQRHLASRYNRDGHTLFDYNVYVICGDGDMMEGVSGEAASLAGHQKLGNLCWIYDNNTITIEGHTELAFSENVAARFAAYGWNTVHVPDANDTEAFARAIEHFQATNDRPTLIVVDSVIGYGAPNKHNTAAAHGEALGEDEVRLAKRAYGWPEDAKFRVPDEVRHRLRDAMDRRTGGAWQQWQDKLDALDPALAGALRAQQEGTLPADWDKDIPAFPADAKGKATRDTGGQVLNACARHIPWLLGGAADLAPSTKTLLTFEGAGSLQPGTPGGRNMHFGVREHAMGAIANGMALCGLRPYTATFLIFSDYMKPPMRLAALMELPAIFVFTHDSIGLGEDGPTHQPVEQMSQLRGIPSMRVLRPCDANEVAEAWRIALRQTHRPTALVLSRQPLPTLDREKYAPASGAARGAYVLADCAPQAPAVILMATGSEVALCLQAYEQLTSEGIAARVVSMPCWDLFEEQDAAYRDSVLPPSVAGRVAVEQAGPLGWDRYIGATGDKIVMNSFGASAPFAKLQAKFGFTIENVVRAARDQAKKHGSIQ</sequence>
<comment type="caution">
    <text evidence="19">The sequence shown here is derived from an EMBL/GenBank/DDBJ whole genome shotgun (WGS) entry which is preliminary data.</text>
</comment>
<feature type="binding site" evidence="14">
    <location>
        <position position="403"/>
    </location>
    <ligand>
        <name>substrate</name>
    </ligand>
</feature>
<dbReference type="EMBL" id="PYAL01000007">
    <property type="protein sequence ID" value="RXN85103.1"/>
    <property type="molecule type" value="Genomic_DNA"/>
</dbReference>
<comment type="subunit">
    <text evidence="4">Homodimer.</text>
</comment>
<name>A0A4Q1HEM3_9BURK</name>
<comment type="cofactor">
    <cofactor evidence="15">
        <name>thiamine diphosphate</name>
        <dbReference type="ChEBI" id="CHEBI:58937"/>
    </cofactor>
    <text evidence="15">Binds 1 thiamine pyrophosphate per subunit. During the reaction, the substrate forms a covalent intermediate with the cofactor.</text>
</comment>
<reference evidence="19 20" key="1">
    <citation type="journal article" date="2017" name="Int. J. Syst. Evol. Microbiol.">
        <title>Achromobacter aloeverae sp. nov., isolated from the root of Aloe vera (L.) Burm.f.</title>
        <authorList>
            <person name="Kuncharoen N."/>
            <person name="Muramatsu Y."/>
            <person name="Shibata C."/>
            <person name="Kamakura Y."/>
            <person name="Nakagawa Y."/>
            <person name="Tanasupawat S."/>
        </authorList>
    </citation>
    <scope>NUCLEOTIDE SEQUENCE [LARGE SCALE GENOMIC DNA]</scope>
    <source>
        <strain evidence="19 20">AVA-1</strain>
    </source>
</reference>
<feature type="binding site" evidence="15">
    <location>
        <position position="457"/>
    </location>
    <ligand>
        <name>thiamine diphosphate</name>
        <dbReference type="ChEBI" id="CHEBI:58937"/>
    </ligand>
</feature>
<keyword evidence="6" id="KW-0808">Transferase</keyword>
<organism evidence="19 20">
    <name type="scientific">Achromobacter aloeverae</name>
    <dbReference type="NCBI Taxonomy" id="1750518"/>
    <lineage>
        <taxon>Bacteria</taxon>
        <taxon>Pseudomonadati</taxon>
        <taxon>Pseudomonadota</taxon>
        <taxon>Betaproteobacteria</taxon>
        <taxon>Burkholderiales</taxon>
        <taxon>Alcaligenaceae</taxon>
        <taxon>Achromobacter</taxon>
    </lineage>
</organism>
<feature type="binding site" evidence="14">
    <location>
        <position position="540"/>
    </location>
    <ligand>
        <name>substrate</name>
    </ligand>
</feature>
<accession>A0A4Q1HEM3</accession>
<dbReference type="InterPro" id="IPR005474">
    <property type="entry name" value="Transketolase_N"/>
</dbReference>
<dbReference type="Pfam" id="PF22613">
    <property type="entry name" value="Transketolase_C_1"/>
    <property type="match status" value="1"/>
</dbReference>
<evidence type="ECO:0000256" key="7">
    <source>
        <dbReference type="ARBA" id="ARBA00022723"/>
    </source>
</evidence>
<evidence type="ECO:0000256" key="13">
    <source>
        <dbReference type="PIRSR" id="PIRSR605478-1"/>
    </source>
</evidence>
<feature type="binding site" evidence="15">
    <location>
        <begin position="136"/>
        <end position="138"/>
    </location>
    <ligand>
        <name>thiamine diphosphate</name>
        <dbReference type="ChEBI" id="CHEBI:58937"/>
    </ligand>
</feature>
<evidence type="ECO:0000256" key="15">
    <source>
        <dbReference type="PIRSR" id="PIRSR605478-3"/>
    </source>
</evidence>
<evidence type="ECO:0000256" key="6">
    <source>
        <dbReference type="ARBA" id="ARBA00022679"/>
    </source>
</evidence>
<keyword evidence="9 16" id="KW-0460">Magnesium</keyword>
<dbReference type="PROSITE" id="PS00802">
    <property type="entry name" value="TRANSKETOLASE_2"/>
    <property type="match status" value="1"/>
</dbReference>
<evidence type="ECO:0000256" key="1">
    <source>
        <dbReference type="ARBA" id="ARBA00001913"/>
    </source>
</evidence>
<dbReference type="GO" id="GO:0046872">
    <property type="term" value="F:metal ion binding"/>
    <property type="evidence" value="ECO:0007669"/>
    <property type="project" value="UniProtKB-KW"/>
</dbReference>
<evidence type="ECO:0000256" key="14">
    <source>
        <dbReference type="PIRSR" id="PIRSR605478-2"/>
    </source>
</evidence>
<feature type="binding site" evidence="14">
    <location>
        <position position="489"/>
    </location>
    <ligand>
        <name>substrate</name>
    </ligand>
</feature>
<dbReference type="InterPro" id="IPR020826">
    <property type="entry name" value="Transketolase_BS"/>
</dbReference>
<evidence type="ECO:0000256" key="3">
    <source>
        <dbReference type="ARBA" id="ARBA00007131"/>
    </source>
</evidence>
<evidence type="ECO:0000256" key="16">
    <source>
        <dbReference type="PIRSR" id="PIRSR605478-4"/>
    </source>
</evidence>
<dbReference type="Gene3D" id="3.40.50.920">
    <property type="match status" value="1"/>
</dbReference>
<dbReference type="SUPFAM" id="SSF52922">
    <property type="entry name" value="TK C-terminal domain-like"/>
    <property type="match status" value="1"/>
</dbReference>
<feature type="binding site" evidence="14">
    <location>
        <position position="376"/>
    </location>
    <ligand>
        <name>substrate</name>
    </ligand>
</feature>